<dbReference type="EMBL" id="AM483778">
    <property type="protein sequence ID" value="CAN73095.1"/>
    <property type="molecule type" value="Genomic_DNA"/>
</dbReference>
<name>A5C683_VITVI</name>
<keyword evidence="1" id="KW-0175">Coiled coil</keyword>
<gene>
    <name evidence="3" type="ORF">VITISV_038065</name>
</gene>
<evidence type="ECO:0000313" key="3">
    <source>
        <dbReference type="EMBL" id="CAN73095.1"/>
    </source>
</evidence>
<evidence type="ECO:0000256" key="2">
    <source>
        <dbReference type="SAM" id="MobiDB-lite"/>
    </source>
</evidence>
<organism evidence="3">
    <name type="scientific">Vitis vinifera</name>
    <name type="common">Grape</name>
    <dbReference type="NCBI Taxonomy" id="29760"/>
    <lineage>
        <taxon>Eukaryota</taxon>
        <taxon>Viridiplantae</taxon>
        <taxon>Streptophyta</taxon>
        <taxon>Embryophyta</taxon>
        <taxon>Tracheophyta</taxon>
        <taxon>Spermatophyta</taxon>
        <taxon>Magnoliopsida</taxon>
        <taxon>eudicotyledons</taxon>
        <taxon>Gunneridae</taxon>
        <taxon>Pentapetalae</taxon>
        <taxon>rosids</taxon>
        <taxon>Vitales</taxon>
        <taxon>Vitaceae</taxon>
        <taxon>Viteae</taxon>
        <taxon>Vitis</taxon>
    </lineage>
</organism>
<protein>
    <submittedName>
        <fullName evidence="3">Uncharacterized protein</fullName>
    </submittedName>
</protein>
<feature type="region of interest" description="Disordered" evidence="2">
    <location>
        <begin position="361"/>
        <end position="383"/>
    </location>
</feature>
<sequence length="697" mass="76256">MSANKEATSSNSSGDAHAEKSVDKLNVREFREHFCIPNGVFVELMDWEVMTTEKSKDNAIFFTNEQFNAGLRFPLPSLFKEFLHFTQIPPAYIHPNMVLVLMGCSILSMLFNLDLSLLEVLFIYSLKKGKNDIFSMVAHLPSLQLVTELPDSTKGGAKGHVLVRGVWAGLLEHPERPFSPNRSLVLPGKVEKASFVRLNKLFEITAVERHHETLLTTRNLLAIVREPQAYVINILPRKLPKKVVSVEHFVLKDLPFYKERAPDKKRFAPSLPAGAPAKKKKKKEVVIPPPTFVKEITIREPDPPVLPSVSSGSGRLAGLNHSGPLVPTAGRLALLAEEATSVNQPGTPYPDADAAGASCAEALPPTAPPKEKTGAESQGLPPCEPSPLAFIPVKGLAARRSRPARDLKSGLIGRLQDRFLEVIEVNCSSVQEDHPERSETKMAEENPTAPVLVSDGGSPGKTQPAENDGAADSREESLPNALSGGSLVDDAACISASPFSYAELGEMLKRIPSGSDVAMPSAKMFEAAEMIELAEAKSWEESTDARLHEAEDEITQLRGKVRQLRTKVSIEKKQKEDFQLRLSAQKEELEAEFAAEREELEADYQKQVVTESSSPYGQLTEIVGGAAAVRDRSGTWAVADCRNDVVRLAYFSQRSGQTYLDMICRSSGCDVCECRVLLPEGVRIGEARHVSPWGKSG</sequence>
<feature type="region of interest" description="Disordered" evidence="2">
    <location>
        <begin position="430"/>
        <end position="482"/>
    </location>
</feature>
<accession>A5C683</accession>
<feature type="compositionally biased region" description="Basic and acidic residues" evidence="2">
    <location>
        <begin position="431"/>
        <end position="444"/>
    </location>
</feature>
<feature type="coiled-coil region" evidence="1">
    <location>
        <begin position="540"/>
        <end position="606"/>
    </location>
</feature>
<dbReference type="AlphaFoldDB" id="A5C683"/>
<reference evidence="3" key="1">
    <citation type="journal article" date="2007" name="PLoS ONE">
        <title>The first genome sequence of an elite grapevine cultivar (Pinot noir Vitis vinifera L.): coping with a highly heterozygous genome.</title>
        <authorList>
            <person name="Velasco R."/>
            <person name="Zharkikh A."/>
            <person name="Troggio M."/>
            <person name="Cartwright D.A."/>
            <person name="Cestaro A."/>
            <person name="Pruss D."/>
            <person name="Pindo M."/>
            <person name="FitzGerald L.M."/>
            <person name="Vezzulli S."/>
            <person name="Reid J."/>
            <person name="Malacarne G."/>
            <person name="Iliev D."/>
            <person name="Coppola G."/>
            <person name="Wardell B."/>
            <person name="Micheletti D."/>
            <person name="Macalma T."/>
            <person name="Facci M."/>
            <person name="Mitchell J.T."/>
            <person name="Perazzolli M."/>
            <person name="Eldredge G."/>
            <person name="Gatto P."/>
            <person name="Oyzerski R."/>
            <person name="Moretto M."/>
            <person name="Gutin N."/>
            <person name="Stefanini M."/>
            <person name="Chen Y."/>
            <person name="Segala C."/>
            <person name="Davenport C."/>
            <person name="Dematte L."/>
            <person name="Mraz A."/>
            <person name="Battilana J."/>
            <person name="Stormo K."/>
            <person name="Costa F."/>
            <person name="Tao Q."/>
            <person name="Si-Ammour A."/>
            <person name="Harkins T."/>
            <person name="Lackey A."/>
            <person name="Perbost C."/>
            <person name="Taillon B."/>
            <person name="Stella A."/>
            <person name="Solovyev V."/>
            <person name="Fawcett J.A."/>
            <person name="Sterck L."/>
            <person name="Vandepoele K."/>
            <person name="Grando S.M."/>
            <person name="Toppo S."/>
            <person name="Moser C."/>
            <person name="Lanchbury J."/>
            <person name="Bogden R."/>
            <person name="Skolnick M."/>
            <person name="Sgaramella V."/>
            <person name="Bhatnagar S.K."/>
            <person name="Fontana P."/>
            <person name="Gutin A."/>
            <person name="Van de Peer Y."/>
            <person name="Salamini F."/>
            <person name="Viola R."/>
        </authorList>
    </citation>
    <scope>NUCLEOTIDE SEQUENCE</scope>
</reference>
<proteinExistence type="predicted"/>
<evidence type="ECO:0000256" key="1">
    <source>
        <dbReference type="SAM" id="Coils"/>
    </source>
</evidence>